<feature type="region of interest" description="Disordered" evidence="1">
    <location>
        <begin position="93"/>
        <end position="112"/>
    </location>
</feature>
<reference evidence="2 3" key="1">
    <citation type="submission" date="2019-10" db="EMBL/GenBank/DDBJ databases">
        <title>Rubrobacter sp nov SCSIO 52915 isolated from a deep-sea sediment in the South China Sea.</title>
        <authorList>
            <person name="Chen R.W."/>
        </authorList>
    </citation>
    <scope>NUCLEOTIDE SEQUENCE [LARGE SCALE GENOMIC DNA]</scope>
    <source>
        <strain evidence="2 3">SCSIO 52915</strain>
        <plasmid evidence="2 3">unnamed1</plasmid>
    </source>
</reference>
<name>A0A6G8Q3I1_9ACTN</name>
<dbReference type="KEGG" id="rmar:GBA65_21450"/>
<dbReference type="RefSeq" id="WP_166398726.1">
    <property type="nucleotide sequence ID" value="NZ_CP045122.1"/>
</dbReference>
<evidence type="ECO:0000313" key="3">
    <source>
        <dbReference type="Proteomes" id="UP000502706"/>
    </source>
</evidence>
<evidence type="ECO:0000256" key="1">
    <source>
        <dbReference type="SAM" id="MobiDB-lite"/>
    </source>
</evidence>
<keyword evidence="2" id="KW-0614">Plasmid</keyword>
<keyword evidence="3" id="KW-1185">Reference proteome</keyword>
<proteinExistence type="predicted"/>
<dbReference type="Pfam" id="PF11666">
    <property type="entry name" value="DUF2933"/>
    <property type="match status" value="1"/>
</dbReference>
<geneLocation type="plasmid" evidence="2 3">
    <name>unnamed1</name>
</geneLocation>
<sequence>MKMLKMCLNWKVLVGLGAVAVGIYAVAPATMAAAFPILVLAACPLSMLLMMKAMHGDRNASAVGGPESSREDRLARLKAQQAALDAKIEALERGNKLRSSGRADGSQKDGRR</sequence>
<dbReference type="InterPro" id="IPR021682">
    <property type="entry name" value="DUF2933"/>
</dbReference>
<dbReference type="EMBL" id="CP045122">
    <property type="protein sequence ID" value="QIN81013.1"/>
    <property type="molecule type" value="Genomic_DNA"/>
</dbReference>
<accession>A0A6G8Q3I1</accession>
<protein>
    <submittedName>
        <fullName evidence="2">DUF2933 domain-containing protein</fullName>
    </submittedName>
</protein>
<evidence type="ECO:0000313" key="2">
    <source>
        <dbReference type="EMBL" id="QIN81013.1"/>
    </source>
</evidence>
<gene>
    <name evidence="2" type="ORF">GBA65_21450</name>
</gene>
<organism evidence="2 3">
    <name type="scientific">Rubrobacter marinus</name>
    <dbReference type="NCBI Taxonomy" id="2653852"/>
    <lineage>
        <taxon>Bacteria</taxon>
        <taxon>Bacillati</taxon>
        <taxon>Actinomycetota</taxon>
        <taxon>Rubrobacteria</taxon>
        <taxon>Rubrobacterales</taxon>
        <taxon>Rubrobacteraceae</taxon>
        <taxon>Rubrobacter</taxon>
    </lineage>
</organism>
<dbReference type="Proteomes" id="UP000502706">
    <property type="component" value="Plasmid unnamed1"/>
</dbReference>
<dbReference type="AlphaFoldDB" id="A0A6G8Q3I1"/>